<dbReference type="PANTHER" id="PTHR30037:SF3">
    <property type="entry name" value="BLR0857 PROTEIN"/>
    <property type="match status" value="1"/>
</dbReference>
<sequence>MNKAHLAPWECTYAKEENNKCKPGKKPKSDQEYFEILCLCVLQAGLNWRQVRKNWAKYKNGFCDFNISKLAEAQTKELMRSPNVIKNKRKVGGIIYNAKQFQEIKKEHGSFGNFLKSLKLIRDEEVLKLLTKRLRHSGNYTAEYYLHSVGY</sequence>
<dbReference type="GO" id="GO:0008725">
    <property type="term" value="F:DNA-3-methyladenine glycosylase activity"/>
    <property type="evidence" value="ECO:0007669"/>
    <property type="project" value="InterPro"/>
</dbReference>
<dbReference type="AlphaFoldDB" id="A0A0S7XTV8"/>
<dbReference type="Gene3D" id="1.10.340.30">
    <property type="entry name" value="Hypothetical protein, domain 2"/>
    <property type="match status" value="1"/>
</dbReference>
<dbReference type="EMBL" id="LIZX01000097">
    <property type="protein sequence ID" value="KPJ65922.1"/>
    <property type="molecule type" value="Genomic_DNA"/>
</dbReference>
<name>A0A0S7XTV8_UNCSA</name>
<proteinExistence type="predicted"/>
<dbReference type="SUPFAM" id="SSF48150">
    <property type="entry name" value="DNA-glycosylase"/>
    <property type="match status" value="1"/>
</dbReference>
<dbReference type="Proteomes" id="UP000051861">
    <property type="component" value="Unassembled WGS sequence"/>
</dbReference>
<reference evidence="1 2" key="1">
    <citation type="journal article" date="2015" name="Microbiome">
        <title>Genomic resolution of linkages in carbon, nitrogen, and sulfur cycling among widespread estuary sediment bacteria.</title>
        <authorList>
            <person name="Baker B.J."/>
            <person name="Lazar C.S."/>
            <person name="Teske A.P."/>
            <person name="Dick G.J."/>
        </authorList>
    </citation>
    <scope>NUCLEOTIDE SEQUENCE [LARGE SCALE GENOMIC DNA]</scope>
    <source>
        <strain evidence="1">DG_54_3</strain>
    </source>
</reference>
<evidence type="ECO:0000313" key="1">
    <source>
        <dbReference type="EMBL" id="KPJ65922.1"/>
    </source>
</evidence>
<organism evidence="1 2">
    <name type="scientific">candidate division WOR-1 bacterium DG_54_3</name>
    <dbReference type="NCBI Taxonomy" id="1703775"/>
    <lineage>
        <taxon>Bacteria</taxon>
        <taxon>Bacillati</taxon>
        <taxon>Saganbacteria</taxon>
    </lineage>
</organism>
<protein>
    <recommendedName>
        <fullName evidence="3">DNA-3-methyladenine glycosylase</fullName>
    </recommendedName>
</protein>
<dbReference type="Pfam" id="PF03352">
    <property type="entry name" value="Adenine_glyco"/>
    <property type="match status" value="1"/>
</dbReference>
<comment type="caution">
    <text evidence="1">The sequence shown here is derived from an EMBL/GenBank/DDBJ whole genome shotgun (WGS) entry which is preliminary data.</text>
</comment>
<evidence type="ECO:0000313" key="2">
    <source>
        <dbReference type="Proteomes" id="UP000051861"/>
    </source>
</evidence>
<accession>A0A0S7XTV8</accession>
<dbReference type="InterPro" id="IPR052891">
    <property type="entry name" value="DNA-3mA_glycosylase"/>
</dbReference>
<dbReference type="InterPro" id="IPR005019">
    <property type="entry name" value="Adenine_glyco"/>
</dbReference>
<dbReference type="PANTHER" id="PTHR30037">
    <property type="entry name" value="DNA-3-METHYLADENINE GLYCOSYLASE 1"/>
    <property type="match status" value="1"/>
</dbReference>
<evidence type="ECO:0008006" key="3">
    <source>
        <dbReference type="Google" id="ProtNLM"/>
    </source>
</evidence>
<dbReference type="InterPro" id="IPR011257">
    <property type="entry name" value="DNA_glycosylase"/>
</dbReference>
<gene>
    <name evidence="1" type="ORF">AMJ44_09205</name>
</gene>
<dbReference type="GO" id="GO:0006284">
    <property type="term" value="P:base-excision repair"/>
    <property type="evidence" value="ECO:0007669"/>
    <property type="project" value="InterPro"/>
</dbReference>